<evidence type="ECO:0000313" key="2">
    <source>
        <dbReference type="EMBL" id="OSX74047.1"/>
    </source>
</evidence>
<organism evidence="2 3">
    <name type="scientific">Porphyra umbilicalis</name>
    <name type="common">Purple laver</name>
    <name type="synonym">Red alga</name>
    <dbReference type="NCBI Taxonomy" id="2786"/>
    <lineage>
        <taxon>Eukaryota</taxon>
        <taxon>Rhodophyta</taxon>
        <taxon>Bangiophyceae</taxon>
        <taxon>Bangiales</taxon>
        <taxon>Bangiaceae</taxon>
        <taxon>Porphyra</taxon>
    </lineage>
</organism>
<reference evidence="2 3" key="1">
    <citation type="submission" date="2017-03" db="EMBL/GenBank/DDBJ databases">
        <title>WGS assembly of Porphyra umbilicalis.</title>
        <authorList>
            <person name="Brawley S.H."/>
            <person name="Blouin N.A."/>
            <person name="Ficko-Blean E."/>
            <person name="Wheeler G.L."/>
            <person name="Lohr M."/>
            <person name="Goodson H.V."/>
            <person name="Jenkins J.W."/>
            <person name="Blaby-Haas C.E."/>
            <person name="Helliwell K.E."/>
            <person name="Chan C."/>
            <person name="Marriage T."/>
            <person name="Bhattacharya D."/>
            <person name="Klein A.S."/>
            <person name="Badis Y."/>
            <person name="Brodie J."/>
            <person name="Cao Y."/>
            <person name="Collen J."/>
            <person name="Dittami S.M."/>
            <person name="Gachon C.M."/>
            <person name="Green B.R."/>
            <person name="Karpowicz S."/>
            <person name="Kim J.W."/>
            <person name="Kudahl U."/>
            <person name="Lin S."/>
            <person name="Michel G."/>
            <person name="Mittag M."/>
            <person name="Olson B.J."/>
            <person name="Pangilinan J."/>
            <person name="Peng Y."/>
            <person name="Qiu H."/>
            <person name="Shu S."/>
            <person name="Singer J.T."/>
            <person name="Smith A.G."/>
            <person name="Sprecher B.N."/>
            <person name="Wagner V."/>
            <person name="Wang W."/>
            <person name="Wang Z.-Y."/>
            <person name="Yan J."/>
            <person name="Yarish C."/>
            <person name="Zoeuner-Riek S."/>
            <person name="Zhuang Y."/>
            <person name="Zou Y."/>
            <person name="Lindquist E.A."/>
            <person name="Grimwood J."/>
            <person name="Barry K."/>
            <person name="Rokhsar D.S."/>
            <person name="Schmutz J."/>
            <person name="Stiller J.W."/>
            <person name="Grossman A.R."/>
            <person name="Prochnik S.E."/>
        </authorList>
    </citation>
    <scope>NUCLEOTIDE SEQUENCE [LARGE SCALE GENOMIC DNA]</scope>
    <source>
        <strain evidence="2">4086291</strain>
    </source>
</reference>
<sequence>MDGVGSDVGKHLEVYDSTGPSSPWRRHAARRDAFRPATIHAARATRPAISCFSLPPDNSAFPAPFEGVGDTRFAGVGACLGDTVAAELSFLYNVAAWLQQLQNRQRSRECADERAGRAVSSFDCRTRVALHQLFTLVSTNYKVLTLATYDQSAAAVLHRSAFGGWDRNGHIRWDFLEEVWTTRHVRTAAWQHG</sequence>
<dbReference type="Proteomes" id="UP000218209">
    <property type="component" value="Unassembled WGS sequence"/>
</dbReference>
<gene>
    <name evidence="2" type="ORF">BU14_0312s0001</name>
</gene>
<name>A0A1X6NZP4_PORUM</name>
<keyword evidence="3" id="KW-1185">Reference proteome</keyword>
<dbReference type="AlphaFoldDB" id="A0A1X6NZP4"/>
<accession>A0A1X6NZP4</accession>
<evidence type="ECO:0000256" key="1">
    <source>
        <dbReference type="SAM" id="MobiDB-lite"/>
    </source>
</evidence>
<dbReference type="EMBL" id="KV918966">
    <property type="protein sequence ID" value="OSX74047.1"/>
    <property type="molecule type" value="Genomic_DNA"/>
</dbReference>
<feature type="region of interest" description="Disordered" evidence="1">
    <location>
        <begin position="1"/>
        <end position="26"/>
    </location>
</feature>
<evidence type="ECO:0000313" key="3">
    <source>
        <dbReference type="Proteomes" id="UP000218209"/>
    </source>
</evidence>
<protein>
    <submittedName>
        <fullName evidence="2">Uncharacterized protein</fullName>
    </submittedName>
</protein>
<proteinExistence type="predicted"/>